<evidence type="ECO:0000313" key="2">
    <source>
        <dbReference type="WBParaSite" id="Hba_00043"/>
    </source>
</evidence>
<name>A0A1I7W621_HETBA</name>
<dbReference type="WBParaSite" id="Hba_00043">
    <property type="protein sequence ID" value="Hba_00043"/>
    <property type="gene ID" value="Hba_00043"/>
</dbReference>
<dbReference type="AlphaFoldDB" id="A0A1I7W621"/>
<evidence type="ECO:0000313" key="1">
    <source>
        <dbReference type="Proteomes" id="UP000095283"/>
    </source>
</evidence>
<dbReference type="Proteomes" id="UP000095283">
    <property type="component" value="Unplaced"/>
</dbReference>
<keyword evidence="1" id="KW-1185">Reference proteome</keyword>
<organism evidence="1 2">
    <name type="scientific">Heterorhabditis bacteriophora</name>
    <name type="common">Entomopathogenic nematode worm</name>
    <dbReference type="NCBI Taxonomy" id="37862"/>
    <lineage>
        <taxon>Eukaryota</taxon>
        <taxon>Metazoa</taxon>
        <taxon>Ecdysozoa</taxon>
        <taxon>Nematoda</taxon>
        <taxon>Chromadorea</taxon>
        <taxon>Rhabditida</taxon>
        <taxon>Rhabditina</taxon>
        <taxon>Rhabditomorpha</taxon>
        <taxon>Strongyloidea</taxon>
        <taxon>Heterorhabditidae</taxon>
        <taxon>Heterorhabditis</taxon>
    </lineage>
</organism>
<accession>A0A1I7W621</accession>
<sequence>MCFQTPYFFEITSQNAPLWPEIFLFKNNLTINNYSSRKRDVYVL</sequence>
<reference evidence="2" key="1">
    <citation type="submission" date="2016-11" db="UniProtKB">
        <authorList>
            <consortium name="WormBaseParasite"/>
        </authorList>
    </citation>
    <scope>IDENTIFICATION</scope>
</reference>
<proteinExistence type="predicted"/>
<protein>
    <submittedName>
        <fullName evidence="2">Uncharacterized protein</fullName>
    </submittedName>
</protein>